<protein>
    <submittedName>
        <fullName evidence="2">Zinc metalloprotease</fullName>
    </submittedName>
</protein>
<evidence type="ECO:0000313" key="3">
    <source>
        <dbReference type="EMBL" id="QEW29209.1"/>
    </source>
</evidence>
<dbReference type="KEGG" id="rid:RIdsm_05052"/>
<dbReference type="RefSeq" id="WP_057812398.1">
    <property type="nucleotide sequence ID" value="NZ_CP031598.1"/>
</dbReference>
<reference evidence="3 5" key="2">
    <citation type="submission" date="2018-08" db="EMBL/GenBank/DDBJ databases">
        <title>Genetic Globetrotter - A new plasmid hitch-hiking vast phylogenetic and geographic distances.</title>
        <authorList>
            <person name="Vollmers J."/>
            <person name="Petersen J."/>
        </authorList>
    </citation>
    <scope>NUCLEOTIDE SEQUENCE [LARGE SCALE GENOMIC DNA]</scope>
    <source>
        <strain evidence="3 5">DSM 26383</strain>
    </source>
</reference>
<dbReference type="PANTHER" id="PTHR30399">
    <property type="entry name" value="UNCHARACTERIZED PROTEIN YGJP"/>
    <property type="match status" value="1"/>
</dbReference>
<dbReference type="Proteomes" id="UP000325785">
    <property type="component" value="Chromosome"/>
</dbReference>
<dbReference type="PANTHER" id="PTHR30399:SF1">
    <property type="entry name" value="UTP PYROPHOSPHATASE"/>
    <property type="match status" value="1"/>
</dbReference>
<organism evidence="2 4">
    <name type="scientific">Roseovarius indicus</name>
    <dbReference type="NCBI Taxonomy" id="540747"/>
    <lineage>
        <taxon>Bacteria</taxon>
        <taxon>Pseudomonadati</taxon>
        <taxon>Pseudomonadota</taxon>
        <taxon>Alphaproteobacteria</taxon>
        <taxon>Rhodobacterales</taxon>
        <taxon>Roseobacteraceae</taxon>
        <taxon>Roseovarius</taxon>
    </lineage>
</organism>
<dbReference type="OrthoDB" id="9795402at2"/>
<dbReference type="CDD" id="cd07344">
    <property type="entry name" value="M48_yhfN_like"/>
    <property type="match status" value="1"/>
</dbReference>
<keyword evidence="2" id="KW-0378">Hydrolase</keyword>
<keyword evidence="2" id="KW-0645">Protease</keyword>
<dbReference type="GO" id="GO:0008237">
    <property type="term" value="F:metallopeptidase activity"/>
    <property type="evidence" value="ECO:0007669"/>
    <property type="project" value="UniProtKB-KW"/>
</dbReference>
<dbReference type="EMBL" id="LAXI01000001">
    <property type="protein sequence ID" value="KRS19470.1"/>
    <property type="molecule type" value="Genomic_DNA"/>
</dbReference>
<dbReference type="InterPro" id="IPR002725">
    <property type="entry name" value="YgjP-like_metallopeptidase"/>
</dbReference>
<dbReference type="STRING" id="540747.SAMN04488031_102449"/>
<keyword evidence="4" id="KW-1185">Reference proteome</keyword>
<feature type="domain" description="YgjP-like metallopeptidase" evidence="1">
    <location>
        <begin position="23"/>
        <end position="218"/>
    </location>
</feature>
<reference evidence="2 4" key="1">
    <citation type="submission" date="2015-04" db="EMBL/GenBank/DDBJ databases">
        <title>The draft genome sequence of Roseovarius indicus B108T.</title>
        <authorList>
            <person name="Li G."/>
            <person name="Lai Q."/>
            <person name="Shao Z."/>
            <person name="Yan P."/>
        </authorList>
    </citation>
    <scope>NUCLEOTIDE SEQUENCE [LARGE SCALE GENOMIC DNA]</scope>
    <source>
        <strain evidence="2 4">B108</strain>
    </source>
</reference>
<evidence type="ECO:0000313" key="5">
    <source>
        <dbReference type="Proteomes" id="UP000325785"/>
    </source>
</evidence>
<evidence type="ECO:0000313" key="2">
    <source>
        <dbReference type="EMBL" id="KRS19470.1"/>
    </source>
</evidence>
<gene>
    <name evidence="3" type="ORF">RIdsm_05052</name>
    <name evidence="2" type="ORF">XM52_01095</name>
</gene>
<keyword evidence="2" id="KW-0482">Metalloprotease</keyword>
<dbReference type="InterPro" id="IPR053136">
    <property type="entry name" value="UTP_pyrophosphatase-like"/>
</dbReference>
<evidence type="ECO:0000259" key="1">
    <source>
        <dbReference type="Pfam" id="PF01863"/>
    </source>
</evidence>
<dbReference type="AlphaFoldDB" id="A0A0T5PEW9"/>
<dbReference type="PATRIC" id="fig|540747.5.peg.221"/>
<proteinExistence type="predicted"/>
<evidence type="ECO:0000313" key="4">
    <source>
        <dbReference type="Proteomes" id="UP000051401"/>
    </source>
</evidence>
<dbReference type="Pfam" id="PF01863">
    <property type="entry name" value="YgjP-like"/>
    <property type="match status" value="1"/>
</dbReference>
<dbReference type="Proteomes" id="UP000051401">
    <property type="component" value="Unassembled WGS sequence"/>
</dbReference>
<accession>A0A0T5PEW9</accession>
<name>A0A0T5PEW9_9RHOB</name>
<sequence>MGHHVLPGNPPVALILRRSARARRISLRVSGIDGRVTLTLPRGVAERQALQFAEEKADWLRKQLSQRPDDVLVGLGAELPVGGHPMRIVSGSGRAVRAEEGTLHVPGTPEAVPARLRAWLKARARDRLAEASDRYADALGRRYTRLTLRDTRSRWGSCSHNGGLMYSWRLILAPDDVLDYVAAHEVAHLAEMNHSRAFWDIVDRLKPGYDGPRRWLRDNGSSLHRYRFDD</sequence>
<dbReference type="Gene3D" id="3.30.2010.10">
    <property type="entry name" value="Metalloproteases ('zincins'), catalytic domain"/>
    <property type="match status" value="1"/>
</dbReference>
<dbReference type="EMBL" id="CP031598">
    <property type="protein sequence ID" value="QEW29209.1"/>
    <property type="molecule type" value="Genomic_DNA"/>
</dbReference>
<dbReference type="GO" id="GO:0006508">
    <property type="term" value="P:proteolysis"/>
    <property type="evidence" value="ECO:0007669"/>
    <property type="project" value="UniProtKB-KW"/>
</dbReference>